<proteinExistence type="predicted"/>
<dbReference type="PATRIC" id="fig|1145113.3.peg.225"/>
<accession>K2JWX4</accession>
<protein>
    <submittedName>
        <fullName evidence="1">Uncharacterized protein</fullName>
    </submittedName>
</protein>
<organism evidence="1 2">
    <name type="scientific">Helicobacter pylori R036d</name>
    <dbReference type="NCBI Taxonomy" id="1145113"/>
    <lineage>
        <taxon>Bacteria</taxon>
        <taxon>Pseudomonadati</taxon>
        <taxon>Campylobacterota</taxon>
        <taxon>Epsilonproteobacteria</taxon>
        <taxon>Campylobacterales</taxon>
        <taxon>Helicobacteraceae</taxon>
        <taxon>Helicobacter</taxon>
    </lineage>
</organism>
<comment type="caution">
    <text evidence="1">The sequence shown here is derived from an EMBL/GenBank/DDBJ whole genome shotgun (WGS) entry which is preliminary data.</text>
</comment>
<sequence>MGFLILFFVSNSFFKGVGGYPITTPKLNPPNPKEALFKKLSLADESFLILILKMPLSVFRFLTHNELV</sequence>
<dbReference type="EMBL" id="AMOT01000001">
    <property type="protein sequence ID" value="EKE87906.1"/>
    <property type="molecule type" value="Genomic_DNA"/>
</dbReference>
<gene>
    <name evidence="1" type="ORF">OUI_0226</name>
</gene>
<dbReference type="AlphaFoldDB" id="K2JWX4"/>
<evidence type="ECO:0000313" key="1">
    <source>
        <dbReference type="EMBL" id="EKE87906.1"/>
    </source>
</evidence>
<dbReference type="Proteomes" id="UP000006759">
    <property type="component" value="Unassembled WGS sequence"/>
</dbReference>
<evidence type="ECO:0000313" key="2">
    <source>
        <dbReference type="Proteomes" id="UP000006759"/>
    </source>
</evidence>
<reference evidence="1 2" key="1">
    <citation type="submission" date="2012-08" db="EMBL/GenBank/DDBJ databases">
        <title>Comparative Sequence Analysis of H. pylori isolates.</title>
        <authorList>
            <person name="Blanchard T.G."/>
            <person name="Czinn S.J."/>
            <person name="McCracken C.M."/>
            <person name="Abolude K.A."/>
            <person name="Shefchek K.S."/>
            <person name="Maroo A.M."/>
            <person name="Santana-Cruz I.S."/>
            <person name="Tallon L.J."/>
            <person name="Ficke F.W.F."/>
        </authorList>
    </citation>
    <scope>NUCLEOTIDE SEQUENCE [LARGE SCALE GENOMIC DNA]</scope>
    <source>
        <strain evidence="1 2">R036d</strain>
    </source>
</reference>
<name>K2JWX4_HELPX</name>